<keyword evidence="1" id="KW-1133">Transmembrane helix</keyword>
<dbReference type="PANTHER" id="PTHR35394:SF5">
    <property type="entry name" value="DUF3176 DOMAIN-CONTAINING PROTEIN"/>
    <property type="match status" value="1"/>
</dbReference>
<dbReference type="AlphaFoldDB" id="A0A8K0RS29"/>
<sequence length="618" mass="68951">MSTQYNKFYLPVKRKPVGSGEARVLSTSDESHHIKPASEPLLFDVENQCGNTTKAFNHHKQPVDAVEMAPLDNATTSMLNTDTEMTEKNDCQHETTRERRIEGRESIRRIINGWWQEMLCCALSMVSLIVLTIVLRRFDNQPLPQWPSGLAQAKWTWFKKKPRPLKDFEAFDKASRGLGGSLELLARTKGWLVGIIAAVLLTTTIATSTITQFAITYPSRVIESGEKGIAVAWRLNESWGIDNPDYAIMNEPAIARGIKRGVHSLVRDETPFREPKCAAANCVWPLFSTLAICHKLTNVTHLVEANLDFYHGSENITLPNGVYTLPGRGHTQFSGAPTFFVSKGPAISHKYLRNVSVFDYFAIYWDGAMKTPRAVEISIHWCIDTYEAKLVDNILKMNKTASHVPKLQIQNLEYQSLTTPDDDKEIYTVGSSSFRAIGSNLNDSLSGKSVYRSAERFFGTSGSDMLVQVTKEIAQKDAKGNSTLEYFGMETAWWIAVNGMASNVASSLTNTLLPDDPNVDGVSLQSVVYVKVGWEWLALLSIQVGLSILLLICIIIETAKARVDVIKGSTVQVLFAISAEEKARMEHGMDESNTLEREDRRQAHVELCKVGNNWILKG</sequence>
<name>A0A8K0RS29_9HYPO</name>
<reference evidence="2" key="1">
    <citation type="journal article" date="2021" name="Nat. Commun.">
        <title>Genetic determinants of endophytism in the Arabidopsis root mycobiome.</title>
        <authorList>
            <person name="Mesny F."/>
            <person name="Miyauchi S."/>
            <person name="Thiergart T."/>
            <person name="Pickel B."/>
            <person name="Atanasova L."/>
            <person name="Karlsson M."/>
            <person name="Huettel B."/>
            <person name="Barry K.W."/>
            <person name="Haridas S."/>
            <person name="Chen C."/>
            <person name="Bauer D."/>
            <person name="Andreopoulos W."/>
            <person name="Pangilinan J."/>
            <person name="LaButti K."/>
            <person name="Riley R."/>
            <person name="Lipzen A."/>
            <person name="Clum A."/>
            <person name="Drula E."/>
            <person name="Henrissat B."/>
            <person name="Kohler A."/>
            <person name="Grigoriev I.V."/>
            <person name="Martin F.M."/>
            <person name="Hacquard S."/>
        </authorList>
    </citation>
    <scope>NUCLEOTIDE SEQUENCE</scope>
    <source>
        <strain evidence="2">MPI-SDFR-AT-0068</strain>
    </source>
</reference>
<keyword evidence="1" id="KW-0472">Membrane</keyword>
<feature type="transmembrane region" description="Helical" evidence="1">
    <location>
        <begin position="533"/>
        <end position="556"/>
    </location>
</feature>
<evidence type="ECO:0000313" key="2">
    <source>
        <dbReference type="EMBL" id="KAH7239429.1"/>
    </source>
</evidence>
<comment type="caution">
    <text evidence="2">The sequence shown here is derived from an EMBL/GenBank/DDBJ whole genome shotgun (WGS) entry which is preliminary data.</text>
</comment>
<dbReference type="InterPro" id="IPR021514">
    <property type="entry name" value="DUF3176"/>
</dbReference>
<dbReference type="Pfam" id="PF11374">
    <property type="entry name" value="DUF3176"/>
    <property type="match status" value="1"/>
</dbReference>
<keyword evidence="1" id="KW-0812">Transmembrane</keyword>
<organism evidence="2 3">
    <name type="scientific">Fusarium tricinctum</name>
    <dbReference type="NCBI Taxonomy" id="61284"/>
    <lineage>
        <taxon>Eukaryota</taxon>
        <taxon>Fungi</taxon>
        <taxon>Dikarya</taxon>
        <taxon>Ascomycota</taxon>
        <taxon>Pezizomycotina</taxon>
        <taxon>Sordariomycetes</taxon>
        <taxon>Hypocreomycetidae</taxon>
        <taxon>Hypocreales</taxon>
        <taxon>Nectriaceae</taxon>
        <taxon>Fusarium</taxon>
        <taxon>Fusarium tricinctum species complex</taxon>
    </lineage>
</organism>
<evidence type="ECO:0000256" key="1">
    <source>
        <dbReference type="SAM" id="Phobius"/>
    </source>
</evidence>
<evidence type="ECO:0000313" key="3">
    <source>
        <dbReference type="Proteomes" id="UP000813427"/>
    </source>
</evidence>
<dbReference type="PANTHER" id="PTHR35394">
    <property type="entry name" value="DUF3176 DOMAIN-CONTAINING PROTEIN"/>
    <property type="match status" value="1"/>
</dbReference>
<accession>A0A8K0RS29</accession>
<proteinExistence type="predicted"/>
<dbReference type="OrthoDB" id="5376804at2759"/>
<dbReference type="Proteomes" id="UP000813427">
    <property type="component" value="Unassembled WGS sequence"/>
</dbReference>
<gene>
    <name evidence="2" type="ORF">BKA59DRAFT_532294</name>
</gene>
<protein>
    <submittedName>
        <fullName evidence="2">Uncharacterized protein</fullName>
    </submittedName>
</protein>
<dbReference type="EMBL" id="JAGPXF010000006">
    <property type="protein sequence ID" value="KAH7239429.1"/>
    <property type="molecule type" value="Genomic_DNA"/>
</dbReference>
<keyword evidence="3" id="KW-1185">Reference proteome</keyword>
<feature type="transmembrane region" description="Helical" evidence="1">
    <location>
        <begin position="191"/>
        <end position="215"/>
    </location>
</feature>
<feature type="transmembrane region" description="Helical" evidence="1">
    <location>
        <begin position="114"/>
        <end position="135"/>
    </location>
</feature>